<feature type="transmembrane region" description="Helical" evidence="2">
    <location>
        <begin position="415"/>
        <end position="434"/>
    </location>
</feature>
<dbReference type="EMBL" id="MU069808">
    <property type="protein sequence ID" value="KAF5833492.1"/>
    <property type="molecule type" value="Genomic_DNA"/>
</dbReference>
<feature type="transmembrane region" description="Helical" evidence="2">
    <location>
        <begin position="316"/>
        <end position="336"/>
    </location>
</feature>
<evidence type="ECO:0000256" key="2">
    <source>
        <dbReference type="SAM" id="Phobius"/>
    </source>
</evidence>
<gene>
    <name evidence="3" type="ORF">DUNSADRAFT_10212</name>
</gene>
<keyword evidence="4" id="KW-1185">Reference proteome</keyword>
<keyword evidence="2" id="KW-0812">Transmembrane</keyword>
<sequence>MHPLRQSRSTAYHSNHPCHQGSVFTCKTYPHIRACLLRRAAPTSKHVGQALPEDASSSTGRTNLPLEKTRACFGGASALLPLTVLPCLPHLFLGACDISSEALNALCDGLFEVFGGPSWDDTEHSQLGSDLLEDPASELPTSPIDDENMGRKLEGLFTSVPSLVSLGIQAWALSLSLDAATLSVNANSAVRSMEMTRWFVAGKLLMGMAPQLYVFASAIWQSLTSPKPHNNANKPSFNSSSIANSTPPPPKGESSQQPAGSLGYEGSTGSNTSRQSNQPLTSIAPSIDAMLRLACCFLLCTSLTPPVIISSLCPAALRIAMHALVFGQAMIALLLFKQALSKNAETFFSDNCPVMLNQVCLLAFGKALVLCAQWVQVDGMLHLNDPLWTFFFGRVPLLLVTVSWMVLHAKVLQDLVLPFWSLGLGILFHVICDIKDKIKSLKHK</sequence>
<evidence type="ECO:0000313" key="4">
    <source>
        <dbReference type="Proteomes" id="UP000815325"/>
    </source>
</evidence>
<accession>A0ABQ7GFW1</accession>
<organism evidence="3 4">
    <name type="scientific">Dunaliella salina</name>
    <name type="common">Green alga</name>
    <name type="synonym">Protococcus salinus</name>
    <dbReference type="NCBI Taxonomy" id="3046"/>
    <lineage>
        <taxon>Eukaryota</taxon>
        <taxon>Viridiplantae</taxon>
        <taxon>Chlorophyta</taxon>
        <taxon>core chlorophytes</taxon>
        <taxon>Chlorophyceae</taxon>
        <taxon>CS clade</taxon>
        <taxon>Chlamydomonadales</taxon>
        <taxon>Dunaliellaceae</taxon>
        <taxon>Dunaliella</taxon>
    </lineage>
</organism>
<feature type="transmembrane region" description="Helical" evidence="2">
    <location>
        <begin position="198"/>
        <end position="220"/>
    </location>
</feature>
<name>A0ABQ7GFW1_DUNSA</name>
<feature type="compositionally biased region" description="Polar residues" evidence="1">
    <location>
        <begin position="230"/>
        <end position="245"/>
    </location>
</feature>
<protein>
    <submittedName>
        <fullName evidence="3">Uncharacterized protein</fullName>
    </submittedName>
</protein>
<comment type="caution">
    <text evidence="3">The sequence shown here is derived from an EMBL/GenBank/DDBJ whole genome shotgun (WGS) entry which is preliminary data.</text>
</comment>
<reference evidence="3" key="1">
    <citation type="submission" date="2017-08" db="EMBL/GenBank/DDBJ databases">
        <authorList>
            <person name="Polle J.E."/>
            <person name="Barry K."/>
            <person name="Cushman J."/>
            <person name="Schmutz J."/>
            <person name="Tran D."/>
            <person name="Hathwaick L.T."/>
            <person name="Yim W.C."/>
            <person name="Jenkins J."/>
            <person name="Mckie-Krisberg Z.M."/>
            <person name="Prochnik S."/>
            <person name="Lindquist E."/>
            <person name="Dockter R.B."/>
            <person name="Adam C."/>
            <person name="Molina H."/>
            <person name="Bunkerborg J."/>
            <person name="Jin E."/>
            <person name="Buchheim M."/>
            <person name="Magnuson J."/>
        </authorList>
    </citation>
    <scope>NUCLEOTIDE SEQUENCE</scope>
    <source>
        <strain evidence="3">CCAP 19/18</strain>
    </source>
</reference>
<feature type="transmembrane region" description="Helical" evidence="2">
    <location>
        <begin position="356"/>
        <end position="375"/>
    </location>
</feature>
<keyword evidence="2" id="KW-0472">Membrane</keyword>
<evidence type="ECO:0000256" key="1">
    <source>
        <dbReference type="SAM" id="MobiDB-lite"/>
    </source>
</evidence>
<proteinExistence type="predicted"/>
<keyword evidence="2" id="KW-1133">Transmembrane helix</keyword>
<evidence type="ECO:0000313" key="3">
    <source>
        <dbReference type="EMBL" id="KAF5833492.1"/>
    </source>
</evidence>
<feature type="compositionally biased region" description="Polar residues" evidence="1">
    <location>
        <begin position="267"/>
        <end position="279"/>
    </location>
</feature>
<dbReference type="Proteomes" id="UP000815325">
    <property type="component" value="Unassembled WGS sequence"/>
</dbReference>
<feature type="region of interest" description="Disordered" evidence="1">
    <location>
        <begin position="230"/>
        <end position="279"/>
    </location>
</feature>
<feature type="transmembrane region" description="Helical" evidence="2">
    <location>
        <begin position="387"/>
        <end position="409"/>
    </location>
</feature>